<evidence type="ECO:0000313" key="2">
    <source>
        <dbReference type="EMBL" id="TQQ80275.1"/>
    </source>
</evidence>
<proteinExistence type="predicted"/>
<accession>A0A544QN46</accession>
<name>A0A544QN46_9EURY</name>
<reference evidence="2 3" key="1">
    <citation type="submission" date="2019-02" db="EMBL/GenBank/DDBJ databases">
        <title>Halonotius sp. a new haloqrchaeon isolated from saline water.</title>
        <authorList>
            <person name="Duran-Viseras A."/>
            <person name="Sanchez-Porro C."/>
            <person name="Ventosa A."/>
        </authorList>
    </citation>
    <scope>NUCLEOTIDE SEQUENCE [LARGE SCALE GENOMIC DNA]</scope>
    <source>
        <strain evidence="2 3">F9-27</strain>
    </source>
</reference>
<dbReference type="GO" id="GO:0016740">
    <property type="term" value="F:transferase activity"/>
    <property type="evidence" value="ECO:0007669"/>
    <property type="project" value="UniProtKB-KW"/>
</dbReference>
<dbReference type="AlphaFoldDB" id="A0A544QN46"/>
<dbReference type="InterPro" id="IPR016181">
    <property type="entry name" value="Acyl_CoA_acyltransferase"/>
</dbReference>
<protein>
    <submittedName>
        <fullName evidence="2">GNAT family N-acetyltransferase</fullName>
    </submittedName>
</protein>
<dbReference type="Proteomes" id="UP000315385">
    <property type="component" value="Unassembled WGS sequence"/>
</dbReference>
<dbReference type="EMBL" id="SESI01000002">
    <property type="protein sequence ID" value="TQQ80275.1"/>
    <property type="molecule type" value="Genomic_DNA"/>
</dbReference>
<dbReference type="RefSeq" id="WP_142443397.1">
    <property type="nucleotide sequence ID" value="NZ_SESI01000002.1"/>
</dbReference>
<evidence type="ECO:0000313" key="3">
    <source>
        <dbReference type="Proteomes" id="UP000315385"/>
    </source>
</evidence>
<organism evidence="2 3">
    <name type="scientific">Halonotius roseus</name>
    <dbReference type="NCBI Taxonomy" id="2511997"/>
    <lineage>
        <taxon>Archaea</taxon>
        <taxon>Methanobacteriati</taxon>
        <taxon>Methanobacteriota</taxon>
        <taxon>Stenosarchaea group</taxon>
        <taxon>Halobacteria</taxon>
        <taxon>Halobacteriales</taxon>
        <taxon>Haloferacaceae</taxon>
        <taxon>Halonotius</taxon>
    </lineage>
</organism>
<dbReference type="Pfam" id="PF13480">
    <property type="entry name" value="Acetyltransf_6"/>
    <property type="match status" value="1"/>
</dbReference>
<evidence type="ECO:0000259" key="1">
    <source>
        <dbReference type="Pfam" id="PF13480"/>
    </source>
</evidence>
<dbReference type="InterPro" id="IPR050644">
    <property type="entry name" value="PG_Glycine_Bridge_Synth"/>
</dbReference>
<comment type="caution">
    <text evidence="2">The sequence shown here is derived from an EMBL/GenBank/DDBJ whole genome shotgun (WGS) entry which is preliminary data.</text>
</comment>
<keyword evidence="3" id="KW-1185">Reference proteome</keyword>
<dbReference type="InterPro" id="IPR038740">
    <property type="entry name" value="BioF2-like_GNAT_dom"/>
</dbReference>
<gene>
    <name evidence="2" type="ORF">EWF95_07200</name>
</gene>
<dbReference type="Gene3D" id="3.40.630.30">
    <property type="match status" value="1"/>
</dbReference>
<keyword evidence="2" id="KW-0808">Transferase</keyword>
<sequence>METKHLTADNTDEWWENYERVGKPGPYHRPDYLQLLAGNFEHDDEHAEAFVLQDGDEIIYYPYIRRSLKSVPFADGSETDLSKYDDIVSSWYYGGPFTSKDDNSLCEAFAEQFDNFCQSENIVAEFVRFDPNERNYERFDCLEPKFNRETVPVDLTKDKETLWDEFEKRNRNAIRQAQKTDLEVKPTESDNDYEAFYDIYTNAMDAKNATDHYRFKYDFFCDMLETDLSTLVVATYDDEVVGGAMVVHNEELAHDYLRASDPDYWDMRVNNLLCYGTLMQMRATGKKMFDFQGGRPGVFKFKKSFSADRAEMYLGTSVHMPEVYNELTSEAERVGIDTDGGYFPEYRVEKSN</sequence>
<dbReference type="PANTHER" id="PTHR36174:SF1">
    <property type="entry name" value="LIPID II:GLYCINE GLYCYLTRANSFERASE"/>
    <property type="match status" value="1"/>
</dbReference>
<feature type="domain" description="BioF2-like acetyltransferase" evidence="1">
    <location>
        <begin position="168"/>
        <end position="295"/>
    </location>
</feature>
<dbReference type="PANTHER" id="PTHR36174">
    <property type="entry name" value="LIPID II:GLYCINE GLYCYLTRANSFERASE"/>
    <property type="match status" value="1"/>
</dbReference>
<dbReference type="SUPFAM" id="SSF55729">
    <property type="entry name" value="Acyl-CoA N-acyltransferases (Nat)"/>
    <property type="match status" value="1"/>
</dbReference>
<dbReference type="OrthoDB" id="140543at2157"/>